<dbReference type="GO" id="GO:0016887">
    <property type="term" value="F:ATP hydrolysis activity"/>
    <property type="evidence" value="ECO:0007669"/>
    <property type="project" value="InterPro"/>
</dbReference>
<dbReference type="InterPro" id="IPR003959">
    <property type="entry name" value="ATPase_AAA_core"/>
</dbReference>
<dbReference type="Gene3D" id="1.10.8.60">
    <property type="match status" value="1"/>
</dbReference>
<dbReference type="PROSITE" id="PS00674">
    <property type="entry name" value="AAA"/>
    <property type="match status" value="1"/>
</dbReference>
<evidence type="ECO:0000256" key="8">
    <source>
        <dbReference type="ARBA" id="ARBA00022989"/>
    </source>
</evidence>
<dbReference type="PANTHER" id="PTHR23076:SF122">
    <property type="entry name" value="AAA+ ATPASE DOMAIN, ATPASE, AAA-TYPE, CORE, PEPTIDASE M41, FTSH EXTRACELLULAR"/>
    <property type="match status" value="1"/>
</dbReference>
<dbReference type="Pfam" id="PF17862">
    <property type="entry name" value="AAA_lid_3"/>
    <property type="match status" value="1"/>
</dbReference>
<evidence type="ECO:0000256" key="10">
    <source>
        <dbReference type="RuleBase" id="RU003651"/>
    </source>
</evidence>
<dbReference type="PANTHER" id="PTHR23076">
    <property type="entry name" value="METALLOPROTEASE M41 FTSH"/>
    <property type="match status" value="1"/>
</dbReference>
<organism evidence="13 14">
    <name type="scientific">Artemisia annua</name>
    <name type="common">Sweet wormwood</name>
    <dbReference type="NCBI Taxonomy" id="35608"/>
    <lineage>
        <taxon>Eukaryota</taxon>
        <taxon>Viridiplantae</taxon>
        <taxon>Streptophyta</taxon>
        <taxon>Embryophyta</taxon>
        <taxon>Tracheophyta</taxon>
        <taxon>Spermatophyta</taxon>
        <taxon>Magnoliopsida</taxon>
        <taxon>eudicotyledons</taxon>
        <taxon>Gunneridae</taxon>
        <taxon>Pentapetalae</taxon>
        <taxon>asterids</taxon>
        <taxon>campanulids</taxon>
        <taxon>Asterales</taxon>
        <taxon>Asteraceae</taxon>
        <taxon>Asteroideae</taxon>
        <taxon>Anthemideae</taxon>
        <taxon>Artemisiinae</taxon>
        <taxon>Artemisia</taxon>
    </lineage>
</organism>
<dbReference type="InterPro" id="IPR003960">
    <property type="entry name" value="ATPase_AAA_CS"/>
</dbReference>
<evidence type="ECO:0000256" key="3">
    <source>
        <dbReference type="ARBA" id="ARBA00022692"/>
    </source>
</evidence>
<dbReference type="GO" id="GO:0005524">
    <property type="term" value="F:ATP binding"/>
    <property type="evidence" value="ECO:0007669"/>
    <property type="project" value="UniProtKB-KW"/>
</dbReference>
<keyword evidence="14" id="KW-1185">Reference proteome</keyword>
<evidence type="ECO:0000256" key="4">
    <source>
        <dbReference type="ARBA" id="ARBA00022741"/>
    </source>
</evidence>
<feature type="transmembrane region" description="Helical" evidence="11">
    <location>
        <begin position="112"/>
        <end position="131"/>
    </location>
</feature>
<keyword evidence="4 10" id="KW-0547">Nucleotide-binding</keyword>
<dbReference type="EMBL" id="PKPP01003088">
    <property type="protein sequence ID" value="PWA71405.1"/>
    <property type="molecule type" value="Genomic_DNA"/>
</dbReference>
<accession>A0A2U1ND09</accession>
<dbReference type="FunFam" id="3.40.50.300:FF:000277">
    <property type="entry name" value="ATP-dependent zinc metalloprotease FtsH"/>
    <property type="match status" value="1"/>
</dbReference>
<dbReference type="AlphaFoldDB" id="A0A2U1ND09"/>
<dbReference type="STRING" id="35608.A0A2U1ND09"/>
<evidence type="ECO:0000256" key="7">
    <source>
        <dbReference type="ARBA" id="ARBA00022946"/>
    </source>
</evidence>
<keyword evidence="9 11" id="KW-0472">Membrane</keyword>
<evidence type="ECO:0000313" key="14">
    <source>
        <dbReference type="Proteomes" id="UP000245207"/>
    </source>
</evidence>
<keyword evidence="5" id="KW-0378">Hydrolase</keyword>
<keyword evidence="8 11" id="KW-1133">Transmembrane helix</keyword>
<dbReference type="GO" id="GO:0006508">
    <property type="term" value="P:proteolysis"/>
    <property type="evidence" value="ECO:0007669"/>
    <property type="project" value="UniProtKB-KW"/>
</dbReference>
<dbReference type="Gene3D" id="3.40.50.300">
    <property type="entry name" value="P-loop containing nucleotide triphosphate hydrolases"/>
    <property type="match status" value="1"/>
</dbReference>
<protein>
    <submittedName>
        <fullName evidence="13">ATPase, AAA-type, core</fullName>
    </submittedName>
</protein>
<dbReference type="InterPro" id="IPR041569">
    <property type="entry name" value="AAA_lid_3"/>
</dbReference>
<proteinExistence type="inferred from homology"/>
<evidence type="ECO:0000256" key="6">
    <source>
        <dbReference type="ARBA" id="ARBA00022840"/>
    </source>
</evidence>
<keyword evidence="2" id="KW-0645">Protease</keyword>
<dbReference type="GO" id="GO:0009535">
    <property type="term" value="C:chloroplast thylakoid membrane"/>
    <property type="evidence" value="ECO:0007669"/>
    <property type="project" value="TreeGrafter"/>
</dbReference>
<dbReference type="CDD" id="cd19501">
    <property type="entry name" value="RecA-like_FtsH"/>
    <property type="match status" value="1"/>
</dbReference>
<dbReference type="Proteomes" id="UP000245207">
    <property type="component" value="Unassembled WGS sequence"/>
</dbReference>
<dbReference type="SUPFAM" id="SSF52540">
    <property type="entry name" value="P-loop containing nucleoside triphosphate hydrolases"/>
    <property type="match status" value="1"/>
</dbReference>
<keyword evidence="6 10" id="KW-0067">ATP-binding</keyword>
<evidence type="ECO:0000256" key="2">
    <source>
        <dbReference type="ARBA" id="ARBA00022670"/>
    </source>
</evidence>
<sequence length="562" mass="62685">MAMAIAFNSTGIIAVQPRKLSKRTSYMRCTCRLNSRVSAVKPLRALVKENHGFVGNKNSSYCFGPNLFWCDLNTKSDKLKCHWKKTDTVEVVEKEKRPKRTNKDNSKTSNPYAVVAGISLCAAVGLCSFGFQKLQGPRSIHVPYSDFVHSIEDGSVTRVQFVEDSRQIYFNKRPSEDQNIQTPQTYSLTKRLDGVMKMTFPKWEYDTNNIEDDKYEIVKMLKDRDVMYGSERTLLSASAKNYLFVFFQVAPFWIMVILTCFQLNLQHDLGKVTKKKPSMKQSVTFDDVKGVDAAKAELLEIVLCMKGDSKYMKLGAKLPKGVLLTGRPGTGKTLLARAVAGEAGVSFFSISASELVEVFVGRGAARVRDLFSEARKSSPSIIFIDEIDAVGGQRGRTLNCERDQTLNQLLTEMDGFEKEGNVVVIAATNRPETLDSALMRPGRFSRKVRVNEPNQRGRKEIFALYLRDVPMDDDKEEICELVASVTPGLVGADLENIVREAVLLTARRGGESVTRDDIFEAVDRSRGGKGGGYDNVAEGKQYPFGPTTNLMQGPSMKYGYSN</sequence>
<dbReference type="InterPro" id="IPR003593">
    <property type="entry name" value="AAA+_ATPase"/>
</dbReference>
<keyword evidence="3 11" id="KW-0812">Transmembrane</keyword>
<evidence type="ECO:0000313" key="13">
    <source>
        <dbReference type="EMBL" id="PWA71405.1"/>
    </source>
</evidence>
<comment type="subcellular location">
    <subcellularLocation>
        <location evidence="1">Membrane</location>
        <topology evidence="1">Multi-pass membrane protein</topology>
    </subcellularLocation>
</comment>
<dbReference type="InterPro" id="IPR027417">
    <property type="entry name" value="P-loop_NTPase"/>
</dbReference>
<dbReference type="Pfam" id="PF00004">
    <property type="entry name" value="AAA"/>
    <property type="match status" value="1"/>
</dbReference>
<evidence type="ECO:0000256" key="1">
    <source>
        <dbReference type="ARBA" id="ARBA00004141"/>
    </source>
</evidence>
<evidence type="ECO:0000256" key="11">
    <source>
        <dbReference type="SAM" id="Phobius"/>
    </source>
</evidence>
<dbReference type="OrthoDB" id="1413014at2759"/>
<reference evidence="13 14" key="1">
    <citation type="journal article" date="2018" name="Mol. Plant">
        <title>The genome of Artemisia annua provides insight into the evolution of Asteraceae family and artemisinin biosynthesis.</title>
        <authorList>
            <person name="Shen Q."/>
            <person name="Zhang L."/>
            <person name="Liao Z."/>
            <person name="Wang S."/>
            <person name="Yan T."/>
            <person name="Shi P."/>
            <person name="Liu M."/>
            <person name="Fu X."/>
            <person name="Pan Q."/>
            <person name="Wang Y."/>
            <person name="Lv Z."/>
            <person name="Lu X."/>
            <person name="Zhang F."/>
            <person name="Jiang W."/>
            <person name="Ma Y."/>
            <person name="Chen M."/>
            <person name="Hao X."/>
            <person name="Li L."/>
            <person name="Tang Y."/>
            <person name="Lv G."/>
            <person name="Zhou Y."/>
            <person name="Sun X."/>
            <person name="Brodelius P.E."/>
            <person name="Rose J.K.C."/>
            <person name="Tang K."/>
        </authorList>
    </citation>
    <scope>NUCLEOTIDE SEQUENCE [LARGE SCALE GENOMIC DNA]</scope>
    <source>
        <strain evidence="14">cv. Huhao1</strain>
        <tissue evidence="13">Leaf</tissue>
    </source>
</reference>
<gene>
    <name evidence="13" type="ORF">CTI12_AA279580</name>
</gene>
<comment type="similarity">
    <text evidence="10">Belongs to the AAA ATPase family.</text>
</comment>
<keyword evidence="7" id="KW-0809">Transit peptide</keyword>
<evidence type="ECO:0000259" key="12">
    <source>
        <dbReference type="SMART" id="SM00382"/>
    </source>
</evidence>
<feature type="transmembrane region" description="Helical" evidence="11">
    <location>
        <begin position="242"/>
        <end position="265"/>
    </location>
</feature>
<comment type="caution">
    <text evidence="13">The sequence shown here is derived from an EMBL/GenBank/DDBJ whole genome shotgun (WGS) entry which is preliminary data.</text>
</comment>
<name>A0A2U1ND09_ARTAN</name>
<dbReference type="SMART" id="SM00382">
    <property type="entry name" value="AAA"/>
    <property type="match status" value="1"/>
</dbReference>
<evidence type="ECO:0000256" key="9">
    <source>
        <dbReference type="ARBA" id="ARBA00023136"/>
    </source>
</evidence>
<dbReference type="GO" id="GO:0004176">
    <property type="term" value="F:ATP-dependent peptidase activity"/>
    <property type="evidence" value="ECO:0007669"/>
    <property type="project" value="TreeGrafter"/>
</dbReference>
<evidence type="ECO:0000256" key="5">
    <source>
        <dbReference type="ARBA" id="ARBA00022801"/>
    </source>
</evidence>
<feature type="domain" description="AAA+ ATPase" evidence="12">
    <location>
        <begin position="318"/>
        <end position="454"/>
    </location>
</feature>